<dbReference type="AlphaFoldDB" id="A0A2H0W9Y2"/>
<comment type="caution">
    <text evidence="1">The sequence shown here is derived from an EMBL/GenBank/DDBJ whole genome shotgun (WGS) entry which is preliminary data.</text>
</comment>
<accession>A0A2H0W9Y2</accession>
<sequence>MIKKVLKLFILGTLLIFVFKRPVLAFSWPWQKQEKLQTMIDPNLYDVLEKRKILDEYFKEQGVSWDDNLVNIPEGKRNELFKKINQILSLDFTPQPKYEENKEEWSYTFTTGINGNALGFVKEGFYQVRAKETEGINLYLTEEKVFYKNEEKRLYIGVNKGGGKVKSKSGEKSLFKRILEKLPFYEPKKAKSLIVNQASLGPVGPDDLIIQLFYDKNKNGIWDLGEEPVLWSGIEIKLQFLSQEGELELSSGLSDFIYSSNYTFKTGLDLFLELSRAGVEPGWIKFKGGFEDKIVSWNKGRLYGNDFDLQDGETYQIYTKKEVKLRAIYE</sequence>
<evidence type="ECO:0000313" key="1">
    <source>
        <dbReference type="EMBL" id="PIS09476.1"/>
    </source>
</evidence>
<reference evidence="2" key="1">
    <citation type="submission" date="2017-09" db="EMBL/GenBank/DDBJ databases">
        <title>Depth-based differentiation of microbial function through sediment-hosted aquifers and enrichment of novel symbionts in the deep terrestrial subsurface.</title>
        <authorList>
            <person name="Probst A.J."/>
            <person name="Ladd B."/>
            <person name="Jarett J.K."/>
            <person name="Geller-Mcgrath D.E."/>
            <person name="Sieber C.M.K."/>
            <person name="Emerson J.B."/>
            <person name="Anantharaman K."/>
            <person name="Thomas B.C."/>
            <person name="Malmstrom R."/>
            <person name="Stieglmeier M."/>
            <person name="Klingl A."/>
            <person name="Woyke T."/>
            <person name="Ryan C.M."/>
            <person name="Banfield J.F."/>
        </authorList>
    </citation>
    <scope>NUCLEOTIDE SEQUENCE [LARGE SCALE GENOMIC DNA]</scope>
</reference>
<proteinExistence type="predicted"/>
<dbReference type="EMBL" id="PEZT01000008">
    <property type="protein sequence ID" value="PIS09476.1"/>
    <property type="molecule type" value="Genomic_DNA"/>
</dbReference>
<organism evidence="1 2">
    <name type="scientific">Candidatus Beckwithbacteria bacterium CG10_big_fil_rev_8_21_14_0_10_34_10</name>
    <dbReference type="NCBI Taxonomy" id="1974495"/>
    <lineage>
        <taxon>Bacteria</taxon>
        <taxon>Candidatus Beckwithiibacteriota</taxon>
    </lineage>
</organism>
<gene>
    <name evidence="1" type="ORF">COT75_01245</name>
</gene>
<dbReference type="Proteomes" id="UP000230093">
    <property type="component" value="Unassembled WGS sequence"/>
</dbReference>
<name>A0A2H0W9Y2_9BACT</name>
<evidence type="ECO:0000313" key="2">
    <source>
        <dbReference type="Proteomes" id="UP000230093"/>
    </source>
</evidence>
<protein>
    <submittedName>
        <fullName evidence="1">Uncharacterized protein</fullName>
    </submittedName>
</protein>